<evidence type="ECO:0000256" key="1">
    <source>
        <dbReference type="SAM" id="Phobius"/>
    </source>
</evidence>
<dbReference type="PANTHER" id="PTHR11533:SF299">
    <property type="entry name" value="AMINOPEPTIDASE"/>
    <property type="match status" value="1"/>
</dbReference>
<dbReference type="GO" id="GO:0005737">
    <property type="term" value="C:cytoplasm"/>
    <property type="evidence" value="ECO:0007669"/>
    <property type="project" value="TreeGrafter"/>
</dbReference>
<protein>
    <recommendedName>
        <fullName evidence="2">Aminopeptidase N-like N-terminal domain-containing protein</fullName>
    </recommendedName>
</protein>
<dbReference type="PROSITE" id="PS51257">
    <property type="entry name" value="PROKAR_LIPOPROTEIN"/>
    <property type="match status" value="1"/>
</dbReference>
<evidence type="ECO:0000313" key="3">
    <source>
        <dbReference type="EMBL" id="PIC15327.1"/>
    </source>
</evidence>
<dbReference type="InterPro" id="IPR050344">
    <property type="entry name" value="Peptidase_M1_aminopeptidases"/>
</dbReference>
<dbReference type="Gene3D" id="2.60.40.1730">
    <property type="entry name" value="tricorn interacting facor f3 domain"/>
    <property type="match status" value="1"/>
</dbReference>
<proteinExistence type="predicted"/>
<dbReference type="GO" id="GO:0070006">
    <property type="term" value="F:metalloaminopeptidase activity"/>
    <property type="evidence" value="ECO:0007669"/>
    <property type="project" value="TreeGrafter"/>
</dbReference>
<dbReference type="EMBL" id="PDUG01000006">
    <property type="protein sequence ID" value="PIC15327.1"/>
    <property type="molecule type" value="Genomic_DNA"/>
</dbReference>
<dbReference type="STRING" id="1611254.A0A2G5SJY3"/>
<dbReference type="PANTHER" id="PTHR11533">
    <property type="entry name" value="PROTEASE M1 ZINC METALLOPROTEASE"/>
    <property type="match status" value="1"/>
</dbReference>
<comment type="caution">
    <text evidence="3">The sequence shown here is derived from an EMBL/GenBank/DDBJ whole genome shotgun (WGS) entry which is preliminary data.</text>
</comment>
<organism evidence="3 4">
    <name type="scientific">Caenorhabditis nigoni</name>
    <dbReference type="NCBI Taxonomy" id="1611254"/>
    <lineage>
        <taxon>Eukaryota</taxon>
        <taxon>Metazoa</taxon>
        <taxon>Ecdysozoa</taxon>
        <taxon>Nematoda</taxon>
        <taxon>Chromadorea</taxon>
        <taxon>Rhabditida</taxon>
        <taxon>Rhabditina</taxon>
        <taxon>Rhabditomorpha</taxon>
        <taxon>Rhabditoidea</taxon>
        <taxon>Rhabditidae</taxon>
        <taxon>Peloderinae</taxon>
        <taxon>Caenorhabditis</taxon>
    </lineage>
</organism>
<dbReference type="GO" id="GO:0043171">
    <property type="term" value="P:peptide catabolic process"/>
    <property type="evidence" value="ECO:0007669"/>
    <property type="project" value="TreeGrafter"/>
</dbReference>
<dbReference type="AlphaFoldDB" id="A0A2G5SJY3"/>
<evidence type="ECO:0000259" key="2">
    <source>
        <dbReference type="Pfam" id="PF17900"/>
    </source>
</evidence>
<accession>A0A2G5SJY3</accession>
<evidence type="ECO:0000313" key="4">
    <source>
        <dbReference type="Proteomes" id="UP000230233"/>
    </source>
</evidence>
<dbReference type="GO" id="GO:0006508">
    <property type="term" value="P:proteolysis"/>
    <property type="evidence" value="ECO:0007669"/>
    <property type="project" value="TreeGrafter"/>
</dbReference>
<dbReference type="Pfam" id="PF17900">
    <property type="entry name" value="Peptidase_M1_N"/>
    <property type="match status" value="1"/>
</dbReference>
<keyword evidence="4" id="KW-1185">Reference proteome</keyword>
<gene>
    <name evidence="3" type="primary">Cni-VB0395L.1</name>
    <name evidence="3" type="synonym">Cnig_chr_X.g22349</name>
    <name evidence="3" type="ORF">B9Z55_022349</name>
</gene>
<name>A0A2G5SJY3_9PELO</name>
<dbReference type="GO" id="GO:0042277">
    <property type="term" value="F:peptide binding"/>
    <property type="evidence" value="ECO:0007669"/>
    <property type="project" value="TreeGrafter"/>
</dbReference>
<feature type="transmembrane region" description="Helical" evidence="1">
    <location>
        <begin position="12"/>
        <end position="40"/>
    </location>
</feature>
<dbReference type="GO" id="GO:0005615">
    <property type="term" value="C:extracellular space"/>
    <property type="evidence" value="ECO:0007669"/>
    <property type="project" value="TreeGrafter"/>
</dbReference>
<dbReference type="InterPro" id="IPR045357">
    <property type="entry name" value="Aminopeptidase_N-like_N"/>
</dbReference>
<keyword evidence="1" id="KW-1133">Transmembrane helix</keyword>
<dbReference type="Proteomes" id="UP000230233">
    <property type="component" value="Chromosome X"/>
</dbReference>
<keyword evidence="1" id="KW-0812">Transmembrane</keyword>
<dbReference type="GO" id="GO:0008270">
    <property type="term" value="F:zinc ion binding"/>
    <property type="evidence" value="ECO:0007669"/>
    <property type="project" value="TreeGrafter"/>
</dbReference>
<dbReference type="InterPro" id="IPR042097">
    <property type="entry name" value="Aminopeptidase_N-like_N_sf"/>
</dbReference>
<keyword evidence="1" id="KW-0472">Membrane</keyword>
<dbReference type="GO" id="GO:0016020">
    <property type="term" value="C:membrane"/>
    <property type="evidence" value="ECO:0007669"/>
    <property type="project" value="TreeGrafter"/>
</dbReference>
<dbReference type="SUPFAM" id="SSF63737">
    <property type="entry name" value="Leukotriene A4 hydrolase N-terminal domain"/>
    <property type="match status" value="1"/>
</dbReference>
<reference evidence="4" key="1">
    <citation type="submission" date="2017-10" db="EMBL/GenBank/DDBJ databases">
        <title>Rapid genome shrinkage in a self-fertile nematode reveals novel sperm competition proteins.</title>
        <authorList>
            <person name="Yin D."/>
            <person name="Schwarz E.M."/>
            <person name="Thomas C.G."/>
            <person name="Felde R.L."/>
            <person name="Korf I.F."/>
            <person name="Cutter A.D."/>
            <person name="Schartner C.M."/>
            <person name="Ralston E.J."/>
            <person name="Meyer B.J."/>
            <person name="Haag E.S."/>
        </authorList>
    </citation>
    <scope>NUCLEOTIDE SEQUENCE [LARGE SCALE GENOMIC DNA]</scope>
    <source>
        <strain evidence="4">JU1422</strain>
    </source>
</reference>
<dbReference type="OrthoDB" id="5838294at2759"/>
<sequence length="357" mass="39896">MRVQKIRHIFECNLRFLLTWLILSAVACIIYVFVVFGSLLNKTVLPSNNVPSTIPYITVPSEYNVFLEFTSTPSAMSREYTGSIQMNFVARDVTQQLFFHRGEKIKISSITLEDSNGTTSSPTAGAYDKSTGVQAYIPISNLTSQENYILRINFKGELDFQNGGPEHLEYTLDNGTTRYSIAFGSSVTASSGLRYLMPCLDAPDFSAVFNFNIRHSPRYRVISNFAGQTQQSILYTATIFNASFAMDPSQVALALIDTQLMPTTVQQSGLTVKLIIRTTMHAQNMKFQINKYYRRNVVNTISTERIIQFMAARSELIGKVDVLALPLLSATQQPGITFYNENDVIRENVDLGSIGSV</sequence>
<feature type="domain" description="Aminopeptidase N-like N-terminal" evidence="2">
    <location>
        <begin position="59"/>
        <end position="231"/>
    </location>
</feature>